<keyword evidence="4" id="KW-1185">Reference proteome</keyword>
<feature type="compositionally biased region" description="Polar residues" evidence="1">
    <location>
        <begin position="637"/>
        <end position="670"/>
    </location>
</feature>
<evidence type="ECO:0000313" key="3">
    <source>
        <dbReference type="EMBL" id="KAF5313342.1"/>
    </source>
</evidence>
<protein>
    <recommendedName>
        <fullName evidence="2">Trafficking protein particle complex II-specific subunit 65 IgD3 domain-containing protein</fullName>
    </recommendedName>
</protein>
<dbReference type="PANTHER" id="PTHR28159:SF1">
    <property type="entry name" value="TRAFFICKING PROTEIN PARTICLE COMPLEX II-SPECIFIC SUBUNIT 65"/>
    <property type="match status" value="1"/>
</dbReference>
<feature type="domain" description="Trafficking protein particle complex II-specific subunit 65 IgD3" evidence="2">
    <location>
        <begin position="881"/>
        <end position="939"/>
    </location>
</feature>
<sequence length="944" mass="101977">MSLEQLFSSSELNLIVPDTSLEFPPETSTDEWLGRVKIGKIERKQAFFDEQLQSLLLLRIQHPTPDIPADPKSPPVLLLEFLNYLQVSLEASYISPMPVQASQEPTWTSRLSAPPRAMSARPSAGLSAHQPPSIFPPATPNPVPSTGEQDRQYAGSEGAFLAAIIWGAGSAEQSKEAFSLLWSEKEKVWVAVYRLALTVSFLKTANFSNPLLCLTIATTLRDRPIATSEKHPLAKFLSTLGVTAPDSPTEYVSKNEDDTEEVLLDGLEEINLLEGLLAGPDFAKAGADKINVPSIRLGAVSRQKLFSLPPVLADTPVQPSPSPMTAVRKAHPTLRKSYRRTLQTISTFQLRMRTVFVPYVLLPGTEGAVSDIDEVERERERREAGSAERTVVLCIEIKNSGAQEVQSGIGFLVESVDIKIAGEGAKTTLVGWGKEGLSADAPKSTFPLKLGPYAQVNLLYAVTFLRSPEELDSFSFAKPDAKVRSELRRGVSITVNGQPYTPLTPSSRALLTEPDAITLPTRTFSSVWSTVLDLDANPAPVLDAFDAADPLGGYPTALPEPASPFPMYALGSSKMGTPMTAMYQYSAGTTPQSSVFAGSRKFPLTPGGYFQNKVFKNTGGRTPIRPSSAIPPHLRDTQSPGVNSARSSSGYFDNRNSAIGTMQYLRSPTTYGPPSQHGPPPPPHSPSPGGTFSPMYDGDYTPVPANNTNYDAIPPTPAYPAFPQKSTLPPSPMSQGPIASQSQNNVGPSVEVRRDRMSMPAGGLALQQAPPTPLPHVSAAFGEQRMINKLQNSAASGENVVVSVGLLPMNDGEGPMGLLGHEKIYPLDTFTLDIFVFNQSTWTRRFEVTCPEKRRRRRGGAQTGVYGGGGEVARKMGYPGVLPMTKRVRIGPLRTSACQSVRMEFLAVSPGVHSIDTLTLTDIETGFSMNLRAVLDVVVHDPND</sequence>
<evidence type="ECO:0000259" key="2">
    <source>
        <dbReference type="Pfam" id="PF12735"/>
    </source>
</evidence>
<proteinExistence type="predicted"/>
<feature type="compositionally biased region" description="Pro residues" evidence="1">
    <location>
        <begin position="133"/>
        <end position="143"/>
    </location>
</feature>
<reference evidence="3 4" key="1">
    <citation type="journal article" date="2020" name="ISME J.">
        <title>Uncovering the hidden diversity of litter-decomposition mechanisms in mushroom-forming fungi.</title>
        <authorList>
            <person name="Floudas D."/>
            <person name="Bentzer J."/>
            <person name="Ahren D."/>
            <person name="Johansson T."/>
            <person name="Persson P."/>
            <person name="Tunlid A."/>
        </authorList>
    </citation>
    <scope>NUCLEOTIDE SEQUENCE [LARGE SCALE GENOMIC DNA]</scope>
    <source>
        <strain evidence="3 4">CBS 175.51</strain>
    </source>
</reference>
<accession>A0A8H5B089</accession>
<feature type="compositionally biased region" description="Polar residues" evidence="1">
    <location>
        <begin position="724"/>
        <end position="747"/>
    </location>
</feature>
<dbReference type="GO" id="GO:0005802">
    <property type="term" value="C:trans-Golgi network"/>
    <property type="evidence" value="ECO:0007669"/>
    <property type="project" value="TreeGrafter"/>
</dbReference>
<dbReference type="OrthoDB" id="24630at2759"/>
<feature type="region of interest" description="Disordered" evidence="1">
    <location>
        <begin position="717"/>
        <end position="747"/>
    </location>
</feature>
<gene>
    <name evidence="3" type="ORF">D9611_008665</name>
</gene>
<dbReference type="InterPro" id="IPR055420">
    <property type="entry name" value="IgD3_Trs65"/>
</dbReference>
<dbReference type="Pfam" id="PF12735">
    <property type="entry name" value="IgD3_Trs65"/>
    <property type="match status" value="1"/>
</dbReference>
<feature type="compositionally biased region" description="Pro residues" evidence="1">
    <location>
        <begin position="676"/>
        <end position="686"/>
    </location>
</feature>
<dbReference type="EMBL" id="JAACJK010000224">
    <property type="protein sequence ID" value="KAF5313342.1"/>
    <property type="molecule type" value="Genomic_DNA"/>
</dbReference>
<dbReference type="Proteomes" id="UP000541558">
    <property type="component" value="Unassembled WGS sequence"/>
</dbReference>
<feature type="region of interest" description="Disordered" evidence="1">
    <location>
        <begin position="618"/>
        <end position="702"/>
    </location>
</feature>
<evidence type="ECO:0000313" key="4">
    <source>
        <dbReference type="Proteomes" id="UP000541558"/>
    </source>
</evidence>
<feature type="region of interest" description="Disordered" evidence="1">
    <location>
        <begin position="109"/>
        <end position="151"/>
    </location>
</feature>
<name>A0A8H5B089_9AGAR</name>
<organism evidence="3 4">
    <name type="scientific">Ephemerocybe angulata</name>
    <dbReference type="NCBI Taxonomy" id="980116"/>
    <lineage>
        <taxon>Eukaryota</taxon>
        <taxon>Fungi</taxon>
        <taxon>Dikarya</taxon>
        <taxon>Basidiomycota</taxon>
        <taxon>Agaricomycotina</taxon>
        <taxon>Agaricomycetes</taxon>
        <taxon>Agaricomycetidae</taxon>
        <taxon>Agaricales</taxon>
        <taxon>Agaricineae</taxon>
        <taxon>Psathyrellaceae</taxon>
        <taxon>Ephemerocybe</taxon>
    </lineage>
</organism>
<dbReference type="AlphaFoldDB" id="A0A8H5B089"/>
<evidence type="ECO:0000256" key="1">
    <source>
        <dbReference type="SAM" id="MobiDB-lite"/>
    </source>
</evidence>
<dbReference type="PANTHER" id="PTHR28159">
    <property type="entry name" value="TRAFFICKING PROTEIN PARTICLE COMPLEX II-SPECIFIC SUBUNIT 65"/>
    <property type="match status" value="1"/>
</dbReference>
<feature type="compositionally biased region" description="Low complexity" evidence="1">
    <location>
        <begin position="109"/>
        <end position="124"/>
    </location>
</feature>
<dbReference type="InterPro" id="IPR024662">
    <property type="entry name" value="Trs65"/>
</dbReference>
<comment type="caution">
    <text evidence="3">The sequence shown here is derived from an EMBL/GenBank/DDBJ whole genome shotgun (WGS) entry which is preliminary data.</text>
</comment>
<dbReference type="GO" id="GO:0006891">
    <property type="term" value="P:intra-Golgi vesicle-mediated transport"/>
    <property type="evidence" value="ECO:0007669"/>
    <property type="project" value="InterPro"/>
</dbReference>
<dbReference type="GO" id="GO:1990071">
    <property type="term" value="C:TRAPPII protein complex"/>
    <property type="evidence" value="ECO:0007669"/>
    <property type="project" value="InterPro"/>
</dbReference>